<dbReference type="SUPFAM" id="SSF52980">
    <property type="entry name" value="Restriction endonuclease-like"/>
    <property type="match status" value="1"/>
</dbReference>
<dbReference type="NCBIfam" id="TIGR00632">
    <property type="entry name" value="vsr"/>
    <property type="match status" value="1"/>
</dbReference>
<dbReference type="CDD" id="cd00221">
    <property type="entry name" value="Vsr"/>
    <property type="match status" value="1"/>
</dbReference>
<keyword evidence="4" id="KW-0378">Hydrolase</keyword>
<keyword evidence="3" id="KW-0227">DNA damage</keyword>
<evidence type="ECO:0000313" key="7">
    <source>
        <dbReference type="EMBL" id="MTV41408.1"/>
    </source>
</evidence>
<evidence type="ECO:0000256" key="5">
    <source>
        <dbReference type="ARBA" id="ARBA00023204"/>
    </source>
</evidence>
<dbReference type="InterPro" id="IPR011335">
    <property type="entry name" value="Restrct_endonuc-II-like"/>
</dbReference>
<keyword evidence="5" id="KW-0234">DNA repair</keyword>
<keyword evidence="8" id="KW-1185">Reference proteome</keyword>
<evidence type="ECO:0000256" key="4">
    <source>
        <dbReference type="ARBA" id="ARBA00022801"/>
    </source>
</evidence>
<organism evidence="7 8">
    <name type="scientific">Duganella radicis</name>
    <dbReference type="NCBI Taxonomy" id="551988"/>
    <lineage>
        <taxon>Bacteria</taxon>
        <taxon>Pseudomonadati</taxon>
        <taxon>Pseudomonadota</taxon>
        <taxon>Betaproteobacteria</taxon>
        <taxon>Burkholderiales</taxon>
        <taxon>Oxalobacteraceae</taxon>
        <taxon>Telluria group</taxon>
        <taxon>Duganella</taxon>
    </lineage>
</organism>
<protein>
    <submittedName>
        <fullName evidence="7">DNA mismatch endonuclease Vsr</fullName>
    </submittedName>
</protein>
<gene>
    <name evidence="7" type="primary">vsr</name>
    <name evidence="7" type="ORF">GM676_28040</name>
</gene>
<accession>A0A6L6PQN8</accession>
<dbReference type="OrthoDB" id="9801520at2"/>
<reference evidence="7 8" key="1">
    <citation type="submission" date="2019-11" db="EMBL/GenBank/DDBJ databases">
        <title>Type strains purchased from KCTC, JCM and DSMZ.</title>
        <authorList>
            <person name="Lu H."/>
        </authorList>
    </citation>
    <scope>NUCLEOTIDE SEQUENCE [LARGE SCALE GENOMIC DNA]</scope>
    <source>
        <strain evidence="7 8">KCTC 22382</strain>
    </source>
</reference>
<dbReference type="GO" id="GO:0006298">
    <property type="term" value="P:mismatch repair"/>
    <property type="evidence" value="ECO:0007669"/>
    <property type="project" value="InterPro"/>
</dbReference>
<keyword evidence="2 7" id="KW-0255">Endonuclease</keyword>
<comment type="similarity">
    <text evidence="6">Belongs to the Vsr family.</text>
</comment>
<evidence type="ECO:0000256" key="3">
    <source>
        <dbReference type="ARBA" id="ARBA00022763"/>
    </source>
</evidence>
<evidence type="ECO:0000256" key="6">
    <source>
        <dbReference type="ARBA" id="ARBA00029466"/>
    </source>
</evidence>
<dbReference type="Proteomes" id="UP000475582">
    <property type="component" value="Unassembled WGS sequence"/>
</dbReference>
<dbReference type="EMBL" id="WNKY01000056">
    <property type="protein sequence ID" value="MTV41408.1"/>
    <property type="molecule type" value="Genomic_DNA"/>
</dbReference>
<sequence>MVDVHTPESRSKNMRAIRGKNTSPELILRKLIFARGLRFRLHAKTLPGNPDIVLPKYRVAIFVHGCFWHGHNCYLFKLPTSRREFWQTKISQNQQRDFRDTNVLLREGWRVLCVWECALKGRLKWNAEELGDRITTWIRSPLSGHPSAEIRHLESEVVMSEPQTCESRGGP</sequence>
<evidence type="ECO:0000256" key="2">
    <source>
        <dbReference type="ARBA" id="ARBA00022759"/>
    </source>
</evidence>
<name>A0A6L6PQN8_9BURK</name>
<dbReference type="GO" id="GO:0016787">
    <property type="term" value="F:hydrolase activity"/>
    <property type="evidence" value="ECO:0007669"/>
    <property type="project" value="UniProtKB-KW"/>
</dbReference>
<proteinExistence type="inferred from homology"/>
<dbReference type="RefSeq" id="WP_155467565.1">
    <property type="nucleotide sequence ID" value="NZ_WNKY01000056.1"/>
</dbReference>
<dbReference type="InterPro" id="IPR004603">
    <property type="entry name" value="DNA_mismatch_endonuc_vsr"/>
</dbReference>
<evidence type="ECO:0000313" key="8">
    <source>
        <dbReference type="Proteomes" id="UP000475582"/>
    </source>
</evidence>
<dbReference type="Pfam" id="PF03852">
    <property type="entry name" value="Vsr"/>
    <property type="match status" value="1"/>
</dbReference>
<comment type="caution">
    <text evidence="7">The sequence shown here is derived from an EMBL/GenBank/DDBJ whole genome shotgun (WGS) entry which is preliminary data.</text>
</comment>
<evidence type="ECO:0000256" key="1">
    <source>
        <dbReference type="ARBA" id="ARBA00022722"/>
    </source>
</evidence>
<dbReference type="Gene3D" id="3.40.960.10">
    <property type="entry name" value="VSR Endonuclease"/>
    <property type="match status" value="1"/>
</dbReference>
<keyword evidence="1" id="KW-0540">Nuclease</keyword>
<dbReference type="AlphaFoldDB" id="A0A6L6PQN8"/>
<dbReference type="GO" id="GO:0004519">
    <property type="term" value="F:endonuclease activity"/>
    <property type="evidence" value="ECO:0007669"/>
    <property type="project" value="UniProtKB-KW"/>
</dbReference>